<dbReference type="Proteomes" id="UP000299102">
    <property type="component" value="Unassembled WGS sequence"/>
</dbReference>
<keyword evidence="3" id="KW-1185">Reference proteome</keyword>
<gene>
    <name evidence="2" type="ORF">EVAR_99063_1</name>
</gene>
<evidence type="ECO:0000313" key="2">
    <source>
        <dbReference type="EMBL" id="GBP68387.1"/>
    </source>
</evidence>
<dbReference type="AlphaFoldDB" id="A0A4C1Y1G3"/>
<comment type="caution">
    <text evidence="2">The sequence shown here is derived from an EMBL/GenBank/DDBJ whole genome shotgun (WGS) entry which is preliminary data.</text>
</comment>
<accession>A0A4C1Y1G3</accession>
<organism evidence="2 3">
    <name type="scientific">Eumeta variegata</name>
    <name type="common">Bagworm moth</name>
    <name type="synonym">Eumeta japonica</name>
    <dbReference type="NCBI Taxonomy" id="151549"/>
    <lineage>
        <taxon>Eukaryota</taxon>
        <taxon>Metazoa</taxon>
        <taxon>Ecdysozoa</taxon>
        <taxon>Arthropoda</taxon>
        <taxon>Hexapoda</taxon>
        <taxon>Insecta</taxon>
        <taxon>Pterygota</taxon>
        <taxon>Neoptera</taxon>
        <taxon>Endopterygota</taxon>
        <taxon>Lepidoptera</taxon>
        <taxon>Glossata</taxon>
        <taxon>Ditrysia</taxon>
        <taxon>Tineoidea</taxon>
        <taxon>Psychidae</taxon>
        <taxon>Oiketicinae</taxon>
        <taxon>Eumeta</taxon>
    </lineage>
</organism>
<reference evidence="2 3" key="1">
    <citation type="journal article" date="2019" name="Commun. Biol.">
        <title>The bagworm genome reveals a unique fibroin gene that provides high tensile strength.</title>
        <authorList>
            <person name="Kono N."/>
            <person name="Nakamura H."/>
            <person name="Ohtoshi R."/>
            <person name="Tomita M."/>
            <person name="Numata K."/>
            <person name="Arakawa K."/>
        </authorList>
    </citation>
    <scope>NUCLEOTIDE SEQUENCE [LARGE SCALE GENOMIC DNA]</scope>
</reference>
<feature type="region of interest" description="Disordered" evidence="1">
    <location>
        <begin position="62"/>
        <end position="84"/>
    </location>
</feature>
<sequence>MTDFYKQALISFAGVDFEMKVGRDESDDKSDNFDSFTECGRTAHASAVHALWTTPGGSRLGIGCRRKPSVPSSRSEAVSGGRVE</sequence>
<evidence type="ECO:0000313" key="3">
    <source>
        <dbReference type="Proteomes" id="UP000299102"/>
    </source>
</evidence>
<name>A0A4C1Y1G3_EUMVA</name>
<proteinExistence type="predicted"/>
<protein>
    <submittedName>
        <fullName evidence="2">Uncharacterized protein</fullName>
    </submittedName>
</protein>
<evidence type="ECO:0000256" key="1">
    <source>
        <dbReference type="SAM" id="MobiDB-lite"/>
    </source>
</evidence>
<dbReference type="EMBL" id="BGZK01001009">
    <property type="protein sequence ID" value="GBP68387.1"/>
    <property type="molecule type" value="Genomic_DNA"/>
</dbReference>